<dbReference type="GO" id="GO:0000307">
    <property type="term" value="C:cyclin-dependent protein kinase holoenzyme complex"/>
    <property type="evidence" value="ECO:0007669"/>
    <property type="project" value="UniProtKB-ARBA"/>
</dbReference>
<reference evidence="3" key="1">
    <citation type="journal article" date="2012" name="G3 (Bethesda)">
        <title>Pichia sorbitophila, an interspecies yeast hybrid reveals early steps of genome resolution following polyploidization.</title>
        <authorList>
            <person name="Leh Louis V."/>
            <person name="Despons L."/>
            <person name="Friedrich A."/>
            <person name="Martin T."/>
            <person name="Durrens P."/>
            <person name="Casaregola S."/>
            <person name="Neuveglise C."/>
            <person name="Fairhead C."/>
            <person name="Marck C."/>
            <person name="Cruz J.A."/>
            <person name="Straub M.L."/>
            <person name="Kugler V."/>
            <person name="Sacerdot C."/>
            <person name="Uzunov Z."/>
            <person name="Thierry A."/>
            <person name="Weiss S."/>
            <person name="Bleykasten C."/>
            <person name="De Montigny J."/>
            <person name="Jacques N."/>
            <person name="Jung P."/>
            <person name="Lemaire M."/>
            <person name="Mallet S."/>
            <person name="Morel G."/>
            <person name="Richard G.F."/>
            <person name="Sarkar A."/>
            <person name="Savel G."/>
            <person name="Schacherer J."/>
            <person name="Seret M.L."/>
            <person name="Talla E."/>
            <person name="Samson G."/>
            <person name="Jubin C."/>
            <person name="Poulain J."/>
            <person name="Vacherie B."/>
            <person name="Barbe V."/>
            <person name="Pelletier E."/>
            <person name="Sherman D.J."/>
            <person name="Westhof E."/>
            <person name="Weissenbach J."/>
            <person name="Baret P.V."/>
            <person name="Wincker P."/>
            <person name="Gaillardin C."/>
            <person name="Dujon B."/>
            <person name="Souciet J.L."/>
        </authorList>
    </citation>
    <scope>NUCLEOTIDE SEQUENCE [LARGE SCALE GENOMIC DNA]</scope>
    <source>
        <strain evidence="3">CBS 270.75 / DBVPG 7215 / KCTC 17166 / NRRL Y-17582</strain>
    </source>
</reference>
<protein>
    <recommendedName>
        <fullName evidence="4">Cyclin</fullName>
    </recommendedName>
</protein>
<dbReference type="GO" id="GO:0016538">
    <property type="term" value="F:cyclin-dependent protein serine/threonine kinase regulator activity"/>
    <property type="evidence" value="ECO:0007669"/>
    <property type="project" value="TreeGrafter"/>
</dbReference>
<dbReference type="eggNOG" id="KOG1674">
    <property type="taxonomic scope" value="Eukaryota"/>
</dbReference>
<dbReference type="PANTHER" id="PTHR15615">
    <property type="match status" value="1"/>
</dbReference>
<dbReference type="HOGENOM" id="CLU_717686_0_0_1"/>
<name>G8JTP5_ERECY</name>
<evidence type="ECO:0000256" key="1">
    <source>
        <dbReference type="SAM" id="MobiDB-lite"/>
    </source>
</evidence>
<evidence type="ECO:0000313" key="2">
    <source>
        <dbReference type="EMBL" id="AET39398.1"/>
    </source>
</evidence>
<dbReference type="GO" id="GO:0005634">
    <property type="term" value="C:nucleus"/>
    <property type="evidence" value="ECO:0007669"/>
    <property type="project" value="TreeGrafter"/>
</dbReference>
<dbReference type="RefSeq" id="XP_003646215.1">
    <property type="nucleotide sequence ID" value="XM_003646167.1"/>
</dbReference>
<dbReference type="CDD" id="cd20558">
    <property type="entry name" value="CYCLIN_ScPCL7-like"/>
    <property type="match status" value="1"/>
</dbReference>
<dbReference type="AlphaFoldDB" id="G8JTP5"/>
<dbReference type="Proteomes" id="UP000006790">
    <property type="component" value="Chromosome 4"/>
</dbReference>
<dbReference type="Pfam" id="PF08613">
    <property type="entry name" value="Cyclin"/>
    <property type="match status" value="1"/>
</dbReference>
<dbReference type="InParanoid" id="G8JTP5"/>
<sequence>MPFIDEGRSTTQPIIISRGDSNITDDTLRSVVSNGEARNGSILGDRTPIHGICHNSSGSLVYSESFTERGDIFQPSSFSDTGNSRYGSSELVTRLQSPPRKQQVQHGKQANLSISDSRKSPHMLLRPQRDSWLVGEKQNTSSQKPEKGLTDDITSQIESQDSPQVIEFVHPARREVYTDTKGEHMDIAKFPTDKLLEMLTSLLYKIIKSNDRLKSFEQEKHDINSKYVAHVLSFRGKHIPAITLGDYFARIQKYCPITNDVFLSLLVYFDRIAKRCNAMDPQLFVMDSYNIHRLIIAAVTVSTKFFSDFFYSNSRYARVGGISLHELNRLELQFSILCDFELIVSVQELQRYADLLYKFWNREHLNHSPATEPSTVESSSAAVSI</sequence>
<evidence type="ECO:0008006" key="4">
    <source>
        <dbReference type="Google" id="ProtNLM"/>
    </source>
</evidence>
<dbReference type="KEGG" id="erc:Ecym_4336"/>
<organism evidence="2 3">
    <name type="scientific">Eremothecium cymbalariae (strain CBS 270.75 / DBVPG 7215 / KCTC 17166 / NRRL Y-17582)</name>
    <name type="common">Yeast</name>
    <dbReference type="NCBI Taxonomy" id="931890"/>
    <lineage>
        <taxon>Eukaryota</taxon>
        <taxon>Fungi</taxon>
        <taxon>Dikarya</taxon>
        <taxon>Ascomycota</taxon>
        <taxon>Saccharomycotina</taxon>
        <taxon>Saccharomycetes</taxon>
        <taxon>Saccharomycetales</taxon>
        <taxon>Saccharomycetaceae</taxon>
        <taxon>Eremothecium</taxon>
    </lineage>
</organism>
<dbReference type="PANTHER" id="PTHR15615:SF94">
    <property type="entry name" value="PHO85 CYCLIN-6-RELATED"/>
    <property type="match status" value="1"/>
</dbReference>
<dbReference type="GO" id="GO:0019901">
    <property type="term" value="F:protein kinase binding"/>
    <property type="evidence" value="ECO:0007669"/>
    <property type="project" value="InterPro"/>
</dbReference>
<dbReference type="InterPro" id="IPR013922">
    <property type="entry name" value="Cyclin_PHO80-like"/>
</dbReference>
<gene>
    <name evidence="2" type="ordered locus">Ecym_4336</name>
</gene>
<keyword evidence="3" id="KW-1185">Reference proteome</keyword>
<proteinExistence type="predicted"/>
<dbReference type="EMBL" id="CP002500">
    <property type="protein sequence ID" value="AET39398.1"/>
    <property type="molecule type" value="Genomic_DNA"/>
</dbReference>
<dbReference type="Gene3D" id="1.10.472.10">
    <property type="entry name" value="Cyclin-like"/>
    <property type="match status" value="1"/>
</dbReference>
<dbReference type="OrthoDB" id="1060854at2759"/>
<dbReference type="GeneID" id="11470037"/>
<feature type="region of interest" description="Disordered" evidence="1">
    <location>
        <begin position="73"/>
        <end position="151"/>
    </location>
</feature>
<feature type="compositionally biased region" description="Polar residues" evidence="1">
    <location>
        <begin position="74"/>
        <end position="115"/>
    </location>
</feature>
<accession>G8JTP5</accession>
<dbReference type="STRING" id="931890.G8JTP5"/>
<evidence type="ECO:0000313" key="3">
    <source>
        <dbReference type="Proteomes" id="UP000006790"/>
    </source>
</evidence>